<sequence length="436" mass="47779">MTTDNLLPPHDIGAEEAVNGSLLIDGQAIREIVNTLKVDDFYNEANRNIFTVCKGLYEAGTAIDQVTVAEALNRSDKLEPSGGAAYLSHLIAVVPTSLDISHYADIVAKLAASRDMIAVGRQIQDIGHRADPDLEASLSKAAEAVDGLKKGRGGHHIITPQERVLRAFDRYHALYTQERGIAVSTGLIDLNKALGGGMFPGELLILAARPSMGKTTLAETISRHAQIQGPVLFCSGEMNVDGLTDRDIAGLTGRPIDDIRSGGYDDELFDDIVTKLPILEAIDVYHLDRERSFAFNTSNVYHAAYSLKERAGLSLVVIDYLSLLTDRYGSSANERTGYLSGRIKEIAVDLDVPVLCLHQLNRAVEHRDDKVPKLHDLRDSGSVEQDADVVMFLHRDSYYEKDTESDLAAVYLAKKRQGQGRKGKRVTLQWNETGQA</sequence>
<dbReference type="InterPro" id="IPR007693">
    <property type="entry name" value="DNA_helicase_DnaB-like_N"/>
</dbReference>
<comment type="catalytic activity">
    <reaction evidence="11">
        <text>ATP + H2O = ADP + phosphate + H(+)</text>
        <dbReference type="Rhea" id="RHEA:13065"/>
        <dbReference type="ChEBI" id="CHEBI:15377"/>
        <dbReference type="ChEBI" id="CHEBI:15378"/>
        <dbReference type="ChEBI" id="CHEBI:30616"/>
        <dbReference type="ChEBI" id="CHEBI:43474"/>
        <dbReference type="ChEBI" id="CHEBI:456216"/>
        <dbReference type="EC" id="5.6.2.3"/>
    </reaction>
</comment>
<evidence type="ECO:0000256" key="1">
    <source>
        <dbReference type="ARBA" id="ARBA00008428"/>
    </source>
</evidence>
<comment type="caution">
    <text evidence="13">The sequence shown here is derived from an EMBL/GenBank/DDBJ whole genome shotgun (WGS) entry which is preliminary data.</text>
</comment>
<dbReference type="PANTHER" id="PTHR30153:SF2">
    <property type="entry name" value="REPLICATIVE DNA HELICASE"/>
    <property type="match status" value="1"/>
</dbReference>
<dbReference type="Gene3D" id="1.10.860.10">
    <property type="entry name" value="DNAb Helicase, Chain A"/>
    <property type="match status" value="1"/>
</dbReference>
<accession>A0A0F9FPD7</accession>
<keyword evidence="5" id="KW-0378">Hydrolase</keyword>
<dbReference type="EMBL" id="LAZR01029582">
    <property type="protein sequence ID" value="KKL59170.1"/>
    <property type="molecule type" value="Genomic_DNA"/>
</dbReference>
<dbReference type="InterPro" id="IPR027417">
    <property type="entry name" value="P-loop_NTPase"/>
</dbReference>
<keyword evidence="3" id="KW-0235">DNA replication</keyword>
<keyword evidence="2" id="KW-0639">Primosome</keyword>
<name>A0A0F9FPD7_9ZZZZ</name>
<dbReference type="AlphaFoldDB" id="A0A0F9FPD7"/>
<proteinExistence type="inferred from homology"/>
<evidence type="ECO:0000256" key="9">
    <source>
        <dbReference type="ARBA" id="ARBA00023235"/>
    </source>
</evidence>
<dbReference type="GO" id="GO:0005524">
    <property type="term" value="F:ATP binding"/>
    <property type="evidence" value="ECO:0007669"/>
    <property type="project" value="UniProtKB-KW"/>
</dbReference>
<dbReference type="GO" id="GO:0043139">
    <property type="term" value="F:5'-3' DNA helicase activity"/>
    <property type="evidence" value="ECO:0007669"/>
    <property type="project" value="UniProtKB-EC"/>
</dbReference>
<keyword evidence="9" id="KW-0413">Isomerase</keyword>
<dbReference type="EC" id="5.6.2.3" evidence="10"/>
<dbReference type="InterPro" id="IPR036185">
    <property type="entry name" value="DNA_heli_DnaB-like_N_sf"/>
</dbReference>
<dbReference type="SUPFAM" id="SSF52540">
    <property type="entry name" value="P-loop containing nucleoside triphosphate hydrolases"/>
    <property type="match status" value="1"/>
</dbReference>
<evidence type="ECO:0000256" key="11">
    <source>
        <dbReference type="ARBA" id="ARBA00048954"/>
    </source>
</evidence>
<dbReference type="GO" id="GO:0005829">
    <property type="term" value="C:cytosol"/>
    <property type="evidence" value="ECO:0007669"/>
    <property type="project" value="TreeGrafter"/>
</dbReference>
<reference evidence="13" key="1">
    <citation type="journal article" date="2015" name="Nature">
        <title>Complex archaea that bridge the gap between prokaryotes and eukaryotes.</title>
        <authorList>
            <person name="Spang A."/>
            <person name="Saw J.H."/>
            <person name="Jorgensen S.L."/>
            <person name="Zaremba-Niedzwiedzka K."/>
            <person name="Martijn J."/>
            <person name="Lind A.E."/>
            <person name="van Eijk R."/>
            <person name="Schleper C."/>
            <person name="Guy L."/>
            <person name="Ettema T.J."/>
        </authorList>
    </citation>
    <scope>NUCLEOTIDE SEQUENCE</scope>
</reference>
<keyword evidence="7" id="KW-0067">ATP-binding</keyword>
<keyword evidence="8" id="KW-0238">DNA-binding</keyword>
<comment type="similarity">
    <text evidence="1">Belongs to the helicase family. DnaB subfamily.</text>
</comment>
<dbReference type="GO" id="GO:1990077">
    <property type="term" value="C:primosome complex"/>
    <property type="evidence" value="ECO:0007669"/>
    <property type="project" value="UniProtKB-KW"/>
</dbReference>
<dbReference type="InterPro" id="IPR016136">
    <property type="entry name" value="DNA_helicase_N/primase_C"/>
</dbReference>
<dbReference type="InterPro" id="IPR007694">
    <property type="entry name" value="DNA_helicase_DnaB-like_C"/>
</dbReference>
<dbReference type="Gene3D" id="3.40.50.300">
    <property type="entry name" value="P-loop containing nucleotide triphosphate hydrolases"/>
    <property type="match status" value="1"/>
</dbReference>
<evidence type="ECO:0000256" key="6">
    <source>
        <dbReference type="ARBA" id="ARBA00022806"/>
    </source>
</evidence>
<dbReference type="GO" id="GO:0006269">
    <property type="term" value="P:DNA replication, synthesis of primer"/>
    <property type="evidence" value="ECO:0007669"/>
    <property type="project" value="UniProtKB-KW"/>
</dbReference>
<organism evidence="13">
    <name type="scientific">marine sediment metagenome</name>
    <dbReference type="NCBI Taxonomy" id="412755"/>
    <lineage>
        <taxon>unclassified sequences</taxon>
        <taxon>metagenomes</taxon>
        <taxon>ecological metagenomes</taxon>
    </lineage>
</organism>
<keyword evidence="4" id="KW-0547">Nucleotide-binding</keyword>
<evidence type="ECO:0000256" key="8">
    <source>
        <dbReference type="ARBA" id="ARBA00023125"/>
    </source>
</evidence>
<gene>
    <name evidence="13" type="ORF">LCGC14_2218050</name>
</gene>
<dbReference type="GO" id="GO:0003677">
    <property type="term" value="F:DNA binding"/>
    <property type="evidence" value="ECO:0007669"/>
    <property type="project" value="UniProtKB-KW"/>
</dbReference>
<feature type="non-terminal residue" evidence="13">
    <location>
        <position position="436"/>
    </location>
</feature>
<feature type="domain" description="SF4 helicase" evidence="12">
    <location>
        <begin position="176"/>
        <end position="436"/>
    </location>
</feature>
<dbReference type="Pfam" id="PF00772">
    <property type="entry name" value="DnaB"/>
    <property type="match status" value="1"/>
</dbReference>
<evidence type="ECO:0000256" key="3">
    <source>
        <dbReference type="ARBA" id="ARBA00022705"/>
    </source>
</evidence>
<evidence type="ECO:0000256" key="2">
    <source>
        <dbReference type="ARBA" id="ARBA00022515"/>
    </source>
</evidence>
<dbReference type="PANTHER" id="PTHR30153">
    <property type="entry name" value="REPLICATIVE DNA HELICASE DNAB"/>
    <property type="match status" value="1"/>
</dbReference>
<dbReference type="InterPro" id="IPR003593">
    <property type="entry name" value="AAA+_ATPase"/>
</dbReference>
<evidence type="ECO:0000256" key="10">
    <source>
        <dbReference type="ARBA" id="ARBA00044969"/>
    </source>
</evidence>
<evidence type="ECO:0000259" key="12">
    <source>
        <dbReference type="PROSITE" id="PS51199"/>
    </source>
</evidence>
<dbReference type="SUPFAM" id="SSF48024">
    <property type="entry name" value="N-terminal domain of DnaB helicase"/>
    <property type="match status" value="1"/>
</dbReference>
<dbReference type="Pfam" id="PF03796">
    <property type="entry name" value="DnaB_C"/>
    <property type="match status" value="1"/>
</dbReference>
<protein>
    <recommendedName>
        <fullName evidence="10">DNA 5'-3' helicase</fullName>
        <ecNumber evidence="10">5.6.2.3</ecNumber>
    </recommendedName>
</protein>
<dbReference type="PROSITE" id="PS51199">
    <property type="entry name" value="SF4_HELICASE"/>
    <property type="match status" value="1"/>
</dbReference>
<keyword evidence="6" id="KW-0347">Helicase</keyword>
<dbReference type="GO" id="GO:0016787">
    <property type="term" value="F:hydrolase activity"/>
    <property type="evidence" value="ECO:0007669"/>
    <property type="project" value="UniProtKB-KW"/>
</dbReference>
<dbReference type="SMART" id="SM00382">
    <property type="entry name" value="AAA"/>
    <property type="match status" value="1"/>
</dbReference>
<evidence type="ECO:0000313" key="13">
    <source>
        <dbReference type="EMBL" id="KKL59170.1"/>
    </source>
</evidence>
<evidence type="ECO:0000256" key="5">
    <source>
        <dbReference type="ARBA" id="ARBA00022801"/>
    </source>
</evidence>
<evidence type="ECO:0000256" key="4">
    <source>
        <dbReference type="ARBA" id="ARBA00022741"/>
    </source>
</evidence>
<evidence type="ECO:0000256" key="7">
    <source>
        <dbReference type="ARBA" id="ARBA00022840"/>
    </source>
</evidence>